<dbReference type="Proteomes" id="UP000192418">
    <property type="component" value="Unassembled WGS sequence"/>
</dbReference>
<dbReference type="SMART" id="SM00044">
    <property type="entry name" value="CYCc"/>
    <property type="match status" value="1"/>
</dbReference>
<feature type="transmembrane region" description="Helical" evidence="1">
    <location>
        <begin position="289"/>
        <end position="309"/>
    </location>
</feature>
<keyword evidence="1" id="KW-1133">Transmembrane helix</keyword>
<dbReference type="EMBL" id="FWXY01000017">
    <property type="protein sequence ID" value="SMC95818.1"/>
    <property type="molecule type" value="Genomic_DNA"/>
</dbReference>
<reference evidence="4 5" key="1">
    <citation type="submission" date="2017-04" db="EMBL/GenBank/DDBJ databases">
        <authorList>
            <person name="Afonso C.L."/>
            <person name="Miller P.J."/>
            <person name="Scott M.A."/>
            <person name="Spackman E."/>
            <person name="Goraichik I."/>
            <person name="Dimitrov K.M."/>
            <person name="Suarez D.L."/>
            <person name="Swayne D.E."/>
        </authorList>
    </citation>
    <scope>NUCLEOTIDE SEQUENCE [LARGE SCALE GENOMIC DNA]</scope>
    <source>
        <strain evidence="4 5">DSM 3385</strain>
    </source>
</reference>
<dbReference type="CDD" id="cd07302">
    <property type="entry name" value="CHD"/>
    <property type="match status" value="1"/>
</dbReference>
<dbReference type="STRING" id="1121400.SAMN02746065_11728"/>
<name>A0A1W2DFW2_9BACT</name>
<proteinExistence type="predicted"/>
<dbReference type="PANTHER" id="PTHR43081">
    <property type="entry name" value="ADENYLATE CYCLASE, TERMINAL-DIFFERENTIATION SPECIFIC-RELATED"/>
    <property type="match status" value="1"/>
</dbReference>
<dbReference type="SUPFAM" id="SSF158472">
    <property type="entry name" value="HAMP domain-like"/>
    <property type="match status" value="1"/>
</dbReference>
<dbReference type="SUPFAM" id="SSF55073">
    <property type="entry name" value="Nucleotide cyclase"/>
    <property type="match status" value="1"/>
</dbReference>
<protein>
    <submittedName>
        <fullName evidence="4">Adenylate cyclase, class 3</fullName>
    </submittedName>
</protein>
<dbReference type="Pfam" id="PF00672">
    <property type="entry name" value="HAMP"/>
    <property type="match status" value="1"/>
</dbReference>
<dbReference type="PANTHER" id="PTHR43081:SF1">
    <property type="entry name" value="ADENYLATE CYCLASE, TERMINAL-DIFFERENTIATION SPECIFIC"/>
    <property type="match status" value="1"/>
</dbReference>
<keyword evidence="5" id="KW-1185">Reference proteome</keyword>
<dbReference type="CDD" id="cd06225">
    <property type="entry name" value="HAMP"/>
    <property type="match status" value="1"/>
</dbReference>
<dbReference type="Gene3D" id="6.10.340.10">
    <property type="match status" value="1"/>
</dbReference>
<dbReference type="PROSITE" id="PS50125">
    <property type="entry name" value="GUANYLATE_CYCLASE_2"/>
    <property type="match status" value="1"/>
</dbReference>
<organism evidence="4 5">
    <name type="scientific">Desulfocicer vacuolatum DSM 3385</name>
    <dbReference type="NCBI Taxonomy" id="1121400"/>
    <lineage>
        <taxon>Bacteria</taxon>
        <taxon>Pseudomonadati</taxon>
        <taxon>Thermodesulfobacteriota</taxon>
        <taxon>Desulfobacteria</taxon>
        <taxon>Desulfobacterales</taxon>
        <taxon>Desulfobacteraceae</taxon>
        <taxon>Desulfocicer</taxon>
    </lineage>
</organism>
<dbReference type="GO" id="GO:0004016">
    <property type="term" value="F:adenylate cyclase activity"/>
    <property type="evidence" value="ECO:0007669"/>
    <property type="project" value="UniProtKB-ARBA"/>
</dbReference>
<evidence type="ECO:0000256" key="1">
    <source>
        <dbReference type="SAM" id="Phobius"/>
    </source>
</evidence>
<dbReference type="InterPro" id="IPR029787">
    <property type="entry name" value="Nucleotide_cyclase"/>
</dbReference>
<dbReference type="Gene3D" id="3.30.70.1230">
    <property type="entry name" value="Nucleotide cyclase"/>
    <property type="match status" value="1"/>
</dbReference>
<dbReference type="OrthoDB" id="5427828at2"/>
<dbReference type="GO" id="GO:0016020">
    <property type="term" value="C:membrane"/>
    <property type="evidence" value="ECO:0007669"/>
    <property type="project" value="InterPro"/>
</dbReference>
<dbReference type="Pfam" id="PF00211">
    <property type="entry name" value="Guanylate_cyc"/>
    <property type="match status" value="1"/>
</dbReference>
<keyword evidence="1" id="KW-0472">Membrane</keyword>
<keyword evidence="1" id="KW-0812">Transmembrane</keyword>
<dbReference type="SMART" id="SM00304">
    <property type="entry name" value="HAMP"/>
    <property type="match status" value="1"/>
</dbReference>
<evidence type="ECO:0000259" key="2">
    <source>
        <dbReference type="PROSITE" id="PS50125"/>
    </source>
</evidence>
<evidence type="ECO:0000313" key="4">
    <source>
        <dbReference type="EMBL" id="SMC95818.1"/>
    </source>
</evidence>
<dbReference type="GO" id="GO:0006171">
    <property type="term" value="P:cAMP biosynthetic process"/>
    <property type="evidence" value="ECO:0007669"/>
    <property type="project" value="TreeGrafter"/>
</dbReference>
<dbReference type="AlphaFoldDB" id="A0A1W2DFW2"/>
<dbReference type="InterPro" id="IPR001054">
    <property type="entry name" value="A/G_cyclase"/>
</dbReference>
<dbReference type="InterPro" id="IPR050697">
    <property type="entry name" value="Adenylyl/Guanylyl_Cyclase_3/4"/>
</dbReference>
<sequence length="597" mass="67019">MGYRVKTGTVSKLNTLQGRLFVFVLLPVFSIILIWGVASFLYTRDAMIEQWKESAVLKLQRAAHLIEMRMLRPVELIELMYKTIPSGQSPLFNEMVTLALEDLDGVVKVTFSYAGKKSPLPMKTFTGMPWKQMRAYRHSRVVAVSHPEYDADAAGTTFTLLLNLLDDQKQMVGRLELTMRFSALMDDLHLDRMEWFRHGMACIVDSHQKFLFHTDSTMVGRNFLGDSNDPLELAILKSLEDKAHGTVAGEGHPPQLIAGFYKLDNVPWTIIIYGRGEDILKPIIQYRNLFGMSGVFIICLVIFLIRTHGLKLTTNIRRLCIQARHVARGEYGEPIHISSRDEMGMLVENFNAMVEGLKERDFIRNSFGRYVDPEFARQLMQQPDAGQLGGVRKEVVVMMSDIRGFTRMAEGLSPETTIDLLNAYFSLIIEIIDIHKGIIVDFLGDGILVFFEPGSSSLAEKSMVDTLQNAIRCAVKMQQQMIEFNRDVKAKGIPEIHMGIGVHMGPVIVGNLGSETRKKYGIVGSAVNLTSRIQGTALGEEIVISDAVYCHLKGDLKVCRSFESQFKGIDDPVLLHVLASVHHISNSKIKLQSEPGQ</sequence>
<feature type="transmembrane region" description="Helical" evidence="1">
    <location>
        <begin position="20"/>
        <end position="42"/>
    </location>
</feature>
<evidence type="ECO:0000259" key="3">
    <source>
        <dbReference type="PROSITE" id="PS50885"/>
    </source>
</evidence>
<dbReference type="GO" id="GO:0035556">
    <property type="term" value="P:intracellular signal transduction"/>
    <property type="evidence" value="ECO:0007669"/>
    <property type="project" value="InterPro"/>
</dbReference>
<gene>
    <name evidence="4" type="ORF">SAMN02746065_11728</name>
</gene>
<evidence type="ECO:0000313" key="5">
    <source>
        <dbReference type="Proteomes" id="UP000192418"/>
    </source>
</evidence>
<feature type="domain" description="HAMP" evidence="3">
    <location>
        <begin position="310"/>
        <end position="362"/>
    </location>
</feature>
<dbReference type="InterPro" id="IPR003660">
    <property type="entry name" value="HAMP_dom"/>
</dbReference>
<dbReference type="PROSITE" id="PS50885">
    <property type="entry name" value="HAMP"/>
    <property type="match status" value="1"/>
</dbReference>
<feature type="domain" description="Guanylate cyclase" evidence="2">
    <location>
        <begin position="396"/>
        <end position="534"/>
    </location>
</feature>
<accession>A0A1W2DFW2</accession>